<dbReference type="Pfam" id="PF10741">
    <property type="entry name" value="T2SSM_b"/>
    <property type="match status" value="1"/>
</dbReference>
<dbReference type="RefSeq" id="WP_200387803.1">
    <property type="nucleotide sequence ID" value="NZ_NRSD01000009.1"/>
</dbReference>
<reference evidence="1 2" key="1">
    <citation type="journal article" date="2020" name="Microorganisms">
        <title>Osmotic Adaptation and Compatible Solute Biosynthesis of Phototrophic Bacteria as Revealed from Genome Analyses.</title>
        <authorList>
            <person name="Imhoff J.F."/>
            <person name="Rahn T."/>
            <person name="Kunzel S."/>
            <person name="Keller A."/>
            <person name="Neulinger S.C."/>
        </authorList>
    </citation>
    <scope>NUCLEOTIDE SEQUENCE [LARGE SCALE GENOMIC DNA]</scope>
    <source>
        <strain evidence="1 2">DSM 21303</strain>
    </source>
</reference>
<protein>
    <submittedName>
        <fullName evidence="1">General secretion pathway protein GspM</fullName>
    </submittedName>
</protein>
<evidence type="ECO:0000313" key="2">
    <source>
        <dbReference type="Proteomes" id="UP001138802"/>
    </source>
</evidence>
<dbReference type="EMBL" id="NRSD01000009">
    <property type="protein sequence ID" value="MBK1644991.1"/>
    <property type="molecule type" value="Genomic_DNA"/>
</dbReference>
<dbReference type="AlphaFoldDB" id="A0A9X1B9F9"/>
<dbReference type="Proteomes" id="UP001138802">
    <property type="component" value="Unassembled WGS sequence"/>
</dbReference>
<accession>A0A9X1B9F9</accession>
<sequence length="202" mass="22256">MNEQVSSKFFCVLAWLLLGVAPVLLLGVVVAAWTHELGHLATSIADREDQLARFRRIIATLPQLQGELESVRSNESFKAFYFSAPTAALAGAELQRTVQDIVTAANGRLISTQVLPSQPDENPPRVRLRTQIQASTETLLDVLYDLEQARPFLFVDQLSVRSSARPQSLAQDPRGIRRSPISTVGELTIRLDIFGFTLGGET</sequence>
<dbReference type="InterPro" id="IPR034756">
    <property type="entry name" value="T2SSM_b"/>
</dbReference>
<organism evidence="1 2">
    <name type="scientific">Thiocapsa imhoffii</name>
    <dbReference type="NCBI Taxonomy" id="382777"/>
    <lineage>
        <taxon>Bacteria</taxon>
        <taxon>Pseudomonadati</taxon>
        <taxon>Pseudomonadota</taxon>
        <taxon>Gammaproteobacteria</taxon>
        <taxon>Chromatiales</taxon>
        <taxon>Chromatiaceae</taxon>
        <taxon>Thiocapsa</taxon>
    </lineage>
</organism>
<gene>
    <name evidence="1" type="ORF">CKO25_10080</name>
</gene>
<dbReference type="NCBIfam" id="NF040576">
    <property type="entry name" value="T2SS_GspM_XpsM"/>
    <property type="match status" value="1"/>
</dbReference>
<comment type="caution">
    <text evidence="1">The sequence shown here is derived from an EMBL/GenBank/DDBJ whole genome shotgun (WGS) entry which is preliminary data.</text>
</comment>
<keyword evidence="2" id="KW-1185">Reference proteome</keyword>
<name>A0A9X1B9F9_9GAMM</name>
<evidence type="ECO:0000313" key="1">
    <source>
        <dbReference type="EMBL" id="MBK1644991.1"/>
    </source>
</evidence>
<proteinExistence type="predicted"/>